<keyword evidence="7" id="KW-0067">ATP-binding</keyword>
<comment type="caution">
    <text evidence="14">The sequence shown here is derived from an EMBL/GenBank/DDBJ whole genome shotgun (WGS) entry which is preliminary data.</text>
</comment>
<keyword evidence="3" id="KW-1003">Cell membrane</keyword>
<dbReference type="Pfam" id="PF00005">
    <property type="entry name" value="ABC_tran"/>
    <property type="match status" value="1"/>
</dbReference>
<dbReference type="SMART" id="SM00382">
    <property type="entry name" value="AAA"/>
    <property type="match status" value="1"/>
</dbReference>
<comment type="subcellular location">
    <subcellularLocation>
        <location evidence="1">Cell inner membrane</location>
        <topology evidence="1">Multi-pass membrane protein</topology>
    </subcellularLocation>
</comment>
<keyword evidence="15" id="KW-1185">Reference proteome</keyword>
<evidence type="ECO:0000256" key="10">
    <source>
        <dbReference type="ARBA" id="ARBA00023455"/>
    </source>
</evidence>
<evidence type="ECO:0000259" key="12">
    <source>
        <dbReference type="PROSITE" id="PS50893"/>
    </source>
</evidence>
<dbReference type="OrthoDB" id="9806127at2"/>
<dbReference type="Pfam" id="PF00664">
    <property type="entry name" value="ABC_membrane"/>
    <property type="match status" value="1"/>
</dbReference>
<evidence type="ECO:0000256" key="1">
    <source>
        <dbReference type="ARBA" id="ARBA00004429"/>
    </source>
</evidence>
<keyword evidence="8 11" id="KW-1133">Transmembrane helix</keyword>
<keyword evidence="4" id="KW-0997">Cell inner membrane</keyword>
<evidence type="ECO:0000256" key="6">
    <source>
        <dbReference type="ARBA" id="ARBA00022741"/>
    </source>
</evidence>
<dbReference type="EMBL" id="AORC01000010">
    <property type="protein sequence ID" value="EYT49142.1"/>
    <property type="molecule type" value="Genomic_DNA"/>
</dbReference>
<dbReference type="InterPro" id="IPR039421">
    <property type="entry name" value="Type_1_exporter"/>
</dbReference>
<dbReference type="SUPFAM" id="SSF52540">
    <property type="entry name" value="P-loop containing nucleoside triphosphate hydrolases"/>
    <property type="match status" value="1"/>
</dbReference>
<organism evidence="14 15">
    <name type="scientific">Brachybacterium muris UCD-AY4</name>
    <dbReference type="NCBI Taxonomy" id="1249481"/>
    <lineage>
        <taxon>Bacteria</taxon>
        <taxon>Bacillati</taxon>
        <taxon>Actinomycetota</taxon>
        <taxon>Actinomycetes</taxon>
        <taxon>Micrococcales</taxon>
        <taxon>Dermabacteraceae</taxon>
        <taxon>Brachybacterium</taxon>
    </lineage>
</organism>
<protein>
    <submittedName>
        <fullName evidence="14">ABC transporter</fullName>
    </submittedName>
</protein>
<dbReference type="InterPro" id="IPR003439">
    <property type="entry name" value="ABC_transporter-like_ATP-bd"/>
</dbReference>
<keyword evidence="9 11" id="KW-0472">Membrane</keyword>
<proteinExistence type="inferred from homology"/>
<comment type="similarity">
    <text evidence="10">Belongs to the ABC transporter superfamily. Siderophore-Fe(3+) uptake transporter (SIUT) (TC 3.A.1.21) family.</text>
</comment>
<evidence type="ECO:0000256" key="3">
    <source>
        <dbReference type="ARBA" id="ARBA00022475"/>
    </source>
</evidence>
<evidence type="ECO:0000313" key="15">
    <source>
        <dbReference type="Proteomes" id="UP000019754"/>
    </source>
</evidence>
<feature type="domain" description="ABC transmembrane type-1" evidence="13">
    <location>
        <begin position="21"/>
        <end position="302"/>
    </location>
</feature>
<evidence type="ECO:0000256" key="11">
    <source>
        <dbReference type="SAM" id="Phobius"/>
    </source>
</evidence>
<dbReference type="AlphaFoldDB" id="A0A022KWD2"/>
<dbReference type="GO" id="GO:0015421">
    <property type="term" value="F:ABC-type oligopeptide transporter activity"/>
    <property type="evidence" value="ECO:0007669"/>
    <property type="project" value="TreeGrafter"/>
</dbReference>
<dbReference type="PROSITE" id="PS50893">
    <property type="entry name" value="ABC_TRANSPORTER_2"/>
    <property type="match status" value="1"/>
</dbReference>
<dbReference type="InterPro" id="IPR011527">
    <property type="entry name" value="ABC1_TM_dom"/>
</dbReference>
<evidence type="ECO:0000313" key="14">
    <source>
        <dbReference type="EMBL" id="EYT49142.1"/>
    </source>
</evidence>
<evidence type="ECO:0000256" key="7">
    <source>
        <dbReference type="ARBA" id="ARBA00022840"/>
    </source>
</evidence>
<keyword evidence="5 11" id="KW-0812">Transmembrane</keyword>
<dbReference type="PROSITE" id="PS50929">
    <property type="entry name" value="ABC_TM1F"/>
    <property type="match status" value="1"/>
</dbReference>
<dbReference type="PANTHER" id="PTHR43394:SF1">
    <property type="entry name" value="ATP-BINDING CASSETTE SUB-FAMILY B MEMBER 10, MITOCHONDRIAL"/>
    <property type="match status" value="1"/>
</dbReference>
<dbReference type="GO" id="GO:0005886">
    <property type="term" value="C:plasma membrane"/>
    <property type="evidence" value="ECO:0007669"/>
    <property type="project" value="UniProtKB-SubCell"/>
</dbReference>
<dbReference type="PROSITE" id="PS00211">
    <property type="entry name" value="ABC_TRANSPORTER_1"/>
    <property type="match status" value="1"/>
</dbReference>
<dbReference type="HOGENOM" id="CLU_000604_84_3_11"/>
<dbReference type="InterPro" id="IPR027417">
    <property type="entry name" value="P-loop_NTPase"/>
</dbReference>
<feature type="domain" description="ABC transporter" evidence="12">
    <location>
        <begin position="338"/>
        <end position="580"/>
    </location>
</feature>
<evidence type="ECO:0000256" key="4">
    <source>
        <dbReference type="ARBA" id="ARBA00022519"/>
    </source>
</evidence>
<feature type="transmembrane region" description="Helical" evidence="11">
    <location>
        <begin position="157"/>
        <end position="177"/>
    </location>
</feature>
<dbReference type="Proteomes" id="UP000019754">
    <property type="component" value="Unassembled WGS sequence"/>
</dbReference>
<evidence type="ECO:0000259" key="13">
    <source>
        <dbReference type="PROSITE" id="PS50929"/>
    </source>
</evidence>
<dbReference type="PANTHER" id="PTHR43394">
    <property type="entry name" value="ATP-DEPENDENT PERMEASE MDL1, MITOCHONDRIAL"/>
    <property type="match status" value="1"/>
</dbReference>
<dbReference type="InterPro" id="IPR003593">
    <property type="entry name" value="AAA+_ATPase"/>
</dbReference>
<keyword evidence="2" id="KW-0813">Transport</keyword>
<evidence type="ECO:0000256" key="9">
    <source>
        <dbReference type="ARBA" id="ARBA00023136"/>
    </source>
</evidence>
<dbReference type="InterPro" id="IPR036640">
    <property type="entry name" value="ABC1_TM_sf"/>
</dbReference>
<dbReference type="RefSeq" id="WP_017823384.1">
    <property type="nucleotide sequence ID" value="NZ_AORC01000010.1"/>
</dbReference>
<evidence type="ECO:0000256" key="5">
    <source>
        <dbReference type="ARBA" id="ARBA00022692"/>
    </source>
</evidence>
<gene>
    <name evidence="14" type="ORF">D641_0109285</name>
</gene>
<dbReference type="GO" id="GO:0016887">
    <property type="term" value="F:ATP hydrolysis activity"/>
    <property type="evidence" value="ECO:0007669"/>
    <property type="project" value="InterPro"/>
</dbReference>
<feature type="transmembrane region" description="Helical" evidence="11">
    <location>
        <begin position="52"/>
        <end position="76"/>
    </location>
</feature>
<dbReference type="Gene3D" id="1.20.1560.10">
    <property type="entry name" value="ABC transporter type 1, transmembrane domain"/>
    <property type="match status" value="1"/>
</dbReference>
<reference evidence="14 15" key="1">
    <citation type="journal article" date="2013" name="Genome Announc.">
        <title>Draft genome sequence of an Actinobacterium, Brachybacterium muris strain UCD-AY4.</title>
        <authorList>
            <person name="Lo J.R."/>
            <person name="Lang J.M."/>
            <person name="Darling A.E."/>
            <person name="Eisen J.A."/>
            <person name="Coil D.A."/>
        </authorList>
    </citation>
    <scope>NUCLEOTIDE SEQUENCE [LARGE SCALE GENOMIC DNA]</scope>
    <source>
        <strain evidence="14 15">UCD-AY4</strain>
    </source>
</reference>
<dbReference type="SUPFAM" id="SSF90123">
    <property type="entry name" value="ABC transporter transmembrane region"/>
    <property type="match status" value="1"/>
</dbReference>
<dbReference type="FunFam" id="3.40.50.300:FF:000221">
    <property type="entry name" value="Multidrug ABC transporter ATP-binding protein"/>
    <property type="match status" value="1"/>
</dbReference>
<dbReference type="STRING" id="1249481.D641_0109285"/>
<feature type="transmembrane region" description="Helical" evidence="11">
    <location>
        <begin position="130"/>
        <end position="151"/>
    </location>
</feature>
<sequence>MFATMSRLWQTVRPIRFRLYLGLLSALTASIVALLIPQVLEFVVNRLETSAVAATVWTGGAMVMALGILEAALIYLRRVFAVAPSTAVEKQIRVRFYAKVQHMPVSFHDNWGSGQLLSRMMGDINTIRRWIAFGMIMAVTSAVTIIVGILLLMRSSVLLALVFIVAAIPVSVIAYRFHREYSVLSRLSQDQNGDLATTIEQSVQGIRVLKAFGRGPSALEGFTEQAEELRRTEVRKATAIARFDMFMFMLPELALGVALFLGLHLTARGDMNVGQLASYFATATLVVGPVRMLGMLFGQAVNATTALDRHYEVMDEENTIVSPEQPRRVDPADARGEVRMEGVHFRYADAPDHVQDVLDGVDLEIRPGETMALVGVTGSGKSTLLQLVPRLYDVTAGSISIDGVDVRDMDLTDLRTLTAVAFEDATLFSDSVRENVLLGADASLSEEESEALLRLALDTADAGFAHDLPEGVDTRIGEEGMSLSGGQRQRLALARAIAARPAVLLLDDPLSALDTRTEETVTGRLREVLKGTTTLIVAHRTSTVALADRVALLDAGTVVAVGTHGELMESSPRYRWVIASQEEEARRDRDIETMTGELDLRGLWTEPKR</sequence>
<evidence type="ECO:0000256" key="8">
    <source>
        <dbReference type="ARBA" id="ARBA00022989"/>
    </source>
</evidence>
<dbReference type="Gene3D" id="3.40.50.300">
    <property type="entry name" value="P-loop containing nucleotide triphosphate hydrolases"/>
    <property type="match status" value="1"/>
</dbReference>
<accession>A0A022KWD2</accession>
<name>A0A022KWD2_9MICO</name>
<evidence type="ECO:0000256" key="2">
    <source>
        <dbReference type="ARBA" id="ARBA00022448"/>
    </source>
</evidence>
<dbReference type="GO" id="GO:0005524">
    <property type="term" value="F:ATP binding"/>
    <property type="evidence" value="ECO:0007669"/>
    <property type="project" value="UniProtKB-KW"/>
</dbReference>
<keyword evidence="6" id="KW-0547">Nucleotide-binding</keyword>
<dbReference type="InterPro" id="IPR017871">
    <property type="entry name" value="ABC_transporter-like_CS"/>
</dbReference>
<feature type="transmembrane region" description="Helical" evidence="11">
    <location>
        <begin position="245"/>
        <end position="265"/>
    </location>
</feature>
<dbReference type="CDD" id="cd18543">
    <property type="entry name" value="ABC_6TM_Rv0194_D1_like"/>
    <property type="match status" value="1"/>
</dbReference>
<feature type="transmembrane region" description="Helical" evidence="11">
    <location>
        <begin position="20"/>
        <end position="40"/>
    </location>
</feature>